<dbReference type="InterPro" id="IPR003965">
    <property type="entry name" value="Fatty_acid_synthase"/>
</dbReference>
<dbReference type="SUPFAM" id="SSF54637">
    <property type="entry name" value="Thioesterase/thiol ester dehydrase-isomerase"/>
    <property type="match status" value="2"/>
</dbReference>
<dbReference type="PANTHER" id="PTHR43841">
    <property type="entry name" value="3-HYDROXYACYL-THIOESTER DEHYDRATASE HTDX-RELATED"/>
    <property type="match status" value="1"/>
</dbReference>
<gene>
    <name evidence="2" type="ORF">GJQ55_08930</name>
</gene>
<keyword evidence="3" id="KW-1185">Reference proteome</keyword>
<dbReference type="EMBL" id="CP046056">
    <property type="protein sequence ID" value="QQD24576.1"/>
    <property type="molecule type" value="Genomic_DNA"/>
</dbReference>
<dbReference type="GO" id="GO:0005835">
    <property type="term" value="C:fatty acid synthase complex"/>
    <property type="evidence" value="ECO:0007669"/>
    <property type="project" value="InterPro"/>
</dbReference>
<organism evidence="2 3">
    <name type="scientific">Venatoribacter cucullus</name>
    <dbReference type="NCBI Taxonomy" id="2661630"/>
    <lineage>
        <taxon>Bacteria</taxon>
        <taxon>Pseudomonadati</taxon>
        <taxon>Pseudomonadota</taxon>
        <taxon>Gammaproteobacteria</taxon>
        <taxon>Oceanospirillales</taxon>
        <taxon>Oceanospirillaceae</taxon>
        <taxon>Venatoribacter</taxon>
    </lineage>
</organism>
<dbReference type="Pfam" id="PF01575">
    <property type="entry name" value="MaoC_dehydratas"/>
    <property type="match status" value="1"/>
</dbReference>
<evidence type="ECO:0000313" key="2">
    <source>
        <dbReference type="EMBL" id="QQD24576.1"/>
    </source>
</evidence>
<dbReference type="AlphaFoldDB" id="A0A9X7UYV9"/>
<evidence type="ECO:0000313" key="3">
    <source>
        <dbReference type="Proteomes" id="UP000596074"/>
    </source>
</evidence>
<dbReference type="PRINTS" id="PR01483">
    <property type="entry name" value="FASYNTHASE"/>
</dbReference>
<name>A0A9X7UYV9_9GAMM</name>
<dbReference type="PANTHER" id="PTHR43841:SF1">
    <property type="entry name" value="3-HYDROXYACYL-THIOESTER DEHYDRATASE X"/>
    <property type="match status" value="1"/>
</dbReference>
<dbReference type="KEGG" id="vcw:GJQ55_08930"/>
<dbReference type="GO" id="GO:0004312">
    <property type="term" value="F:fatty acid synthase activity"/>
    <property type="evidence" value="ECO:0007669"/>
    <property type="project" value="InterPro"/>
</dbReference>
<protein>
    <recommendedName>
        <fullName evidence="1">MaoC-like domain-containing protein</fullName>
    </recommendedName>
</protein>
<accession>A0A9X7UYV9</accession>
<feature type="domain" description="MaoC-like" evidence="1">
    <location>
        <begin position="189"/>
        <end position="234"/>
    </location>
</feature>
<dbReference type="GO" id="GO:0006633">
    <property type="term" value="P:fatty acid biosynthetic process"/>
    <property type="evidence" value="ECO:0007669"/>
    <property type="project" value="InterPro"/>
</dbReference>
<dbReference type="RefSeq" id="WP_228344635.1">
    <property type="nucleotide sequence ID" value="NZ_CP046056.1"/>
</dbReference>
<reference evidence="2 3" key="1">
    <citation type="submission" date="2019-11" db="EMBL/GenBank/DDBJ databases">
        <title>Venatorbacter sp. nov. a predator of Campylobacter and other Gram-negative bacteria.</title>
        <authorList>
            <person name="Saeedi A."/>
            <person name="Cummings N.J."/>
            <person name="Connerton I.F."/>
            <person name="Connerton P.L."/>
        </authorList>
    </citation>
    <scope>NUCLEOTIDE SEQUENCE [LARGE SCALE GENOMIC DNA]</scope>
    <source>
        <strain evidence="2">XL5</strain>
    </source>
</reference>
<dbReference type="Gene3D" id="3.10.129.10">
    <property type="entry name" value="Hotdog Thioesterase"/>
    <property type="match status" value="1"/>
</dbReference>
<dbReference type="InterPro" id="IPR029069">
    <property type="entry name" value="HotDog_dom_sf"/>
</dbReference>
<dbReference type="Proteomes" id="UP000596074">
    <property type="component" value="Chromosome"/>
</dbReference>
<proteinExistence type="predicted"/>
<sequence length="305" mass="34114">MTDATRLHFQDTPGLLSQYGRALLARPGKTSSPHLPGIEAWQTSVRADADKVAAYARVCGFNPDAPGLPITYPHILAFPLHMELMLHKDFPLALMGLVHIRNHITQHRTIQLSDKLDICCRFNPLQETDKGLEFDICTEISCGGEIVWESVSTNLARHPRSSQRRTARVRPAPASFSEHEDWELASNLGRRYARVSGDSNPIHLFTLSARLFGFPRHIAHGMWSKARAAATLMPLLNSERCSLSCDFRLPLFLPASAVLHWNPPQQHTPASTHFELRSSDGHKTHLQGRVFIPDTAAMMPLTTQQ</sequence>
<dbReference type="InterPro" id="IPR002539">
    <property type="entry name" value="MaoC-like_dom"/>
</dbReference>
<evidence type="ECO:0000259" key="1">
    <source>
        <dbReference type="Pfam" id="PF01575"/>
    </source>
</evidence>